<proteinExistence type="predicted"/>
<protein>
    <submittedName>
        <fullName evidence="1">Uncharacterized protein</fullName>
    </submittedName>
</protein>
<dbReference type="eggNOG" id="ENOG502R0G5">
    <property type="taxonomic scope" value="Eukaryota"/>
</dbReference>
<dbReference type="GeneID" id="13443651"/>
<organism evidence="1 3">
    <name type="scientific">Neospora caninum (strain Liverpool)</name>
    <dbReference type="NCBI Taxonomy" id="572307"/>
    <lineage>
        <taxon>Eukaryota</taxon>
        <taxon>Sar</taxon>
        <taxon>Alveolata</taxon>
        <taxon>Apicomplexa</taxon>
        <taxon>Conoidasida</taxon>
        <taxon>Coccidia</taxon>
        <taxon>Eucoccidiorida</taxon>
        <taxon>Eimeriorina</taxon>
        <taxon>Sarcocystidae</taxon>
        <taxon>Neospora</taxon>
    </lineage>
</organism>
<evidence type="ECO:0000313" key="2">
    <source>
        <dbReference type="EMBL" id="CEL67278.1"/>
    </source>
</evidence>
<reference evidence="1" key="1">
    <citation type="submission" date="2011-02" db="EMBL/GenBank/DDBJ databases">
        <authorList>
            <person name="Aslett M."/>
        </authorList>
    </citation>
    <scope>NUCLEOTIDE SEQUENCE</scope>
    <source>
        <strain evidence="1">Liverpool</strain>
    </source>
</reference>
<dbReference type="RefSeq" id="XP_003883324.1">
    <property type="nucleotide sequence ID" value="XM_003883275.1"/>
</dbReference>
<sequence length="142" mass="15489">MSKWFLNSKSPKSHALSLFIVVQMHRSEPLRESRLPLNASVGKKNALPPSDSFLSQVPKGFRIMRNLKPRLPKVVPCIVLEGGPEMASAGISGKNLSSRLRPQEDLLVGSSLTECTLISKISLKGLNAFIGASRTERSTSHP</sequence>
<evidence type="ECO:0000313" key="3">
    <source>
        <dbReference type="Proteomes" id="UP000007494"/>
    </source>
</evidence>
<gene>
    <name evidence="2" type="ORF">BN1204_030790</name>
    <name evidence="1" type="ORF">NCLIV_030790</name>
</gene>
<reference evidence="1" key="2">
    <citation type="submission" date="2011-03" db="EMBL/GenBank/DDBJ databases">
        <title>Comparative genomics and transcriptomics of Neospora caninum and Toxoplasma gondii.</title>
        <authorList>
            <person name="Reid A.J."/>
            <person name="Sohal A."/>
            <person name="Harris D."/>
            <person name="Quail M."/>
            <person name="Sanders M."/>
            <person name="Berriman M."/>
            <person name="Wastling J.M."/>
            <person name="Pain A."/>
        </authorList>
    </citation>
    <scope>NUCLEOTIDE SEQUENCE</scope>
    <source>
        <strain evidence="1">Liverpool</strain>
    </source>
</reference>
<dbReference type="EMBL" id="LN714483">
    <property type="protein sequence ID" value="CEL67278.1"/>
    <property type="molecule type" value="Genomic_DNA"/>
</dbReference>
<dbReference type="OMA" id="MHRSEPL"/>
<reference evidence="3" key="3">
    <citation type="journal article" date="2012" name="PLoS Pathog.">
        <title>Comparative genomics of the apicomplexan parasites Toxoplasma gondii and Neospora caninum: Coccidia differing in host range and transmission strategy.</title>
        <authorList>
            <person name="Reid A.J."/>
            <person name="Vermont S.J."/>
            <person name="Cotton J.A."/>
            <person name="Harris D."/>
            <person name="Hill-Cawthorne G.A."/>
            <person name="Konen-Waisman S."/>
            <person name="Latham S.M."/>
            <person name="Mourier T."/>
            <person name="Norton R."/>
            <person name="Quail M.A."/>
            <person name="Sanders M."/>
            <person name="Shanmugam D."/>
            <person name="Sohal A."/>
            <person name="Wasmuth J.D."/>
            <person name="Brunk B."/>
            <person name="Grigg M.E."/>
            <person name="Howard J.C."/>
            <person name="Parkinson J."/>
            <person name="Roos D.S."/>
            <person name="Trees A.J."/>
            <person name="Berriman M."/>
            <person name="Pain A."/>
            <person name="Wastling J.M."/>
        </authorList>
    </citation>
    <scope>NUCLEOTIDE SEQUENCE [LARGE SCALE GENOMIC DNA]</scope>
    <source>
        <strain evidence="3">Liverpool</strain>
    </source>
</reference>
<dbReference type="Proteomes" id="UP000007494">
    <property type="component" value="Chromosome VIII"/>
</dbReference>
<name>F0VHT1_NEOCL</name>
<reference evidence="2" key="4">
    <citation type="journal article" date="2015" name="PLoS ONE">
        <title>Comprehensive Evaluation of Toxoplasma gondii VEG and Neospora caninum LIV Genomes with Tachyzoite Stage Transcriptome and Proteome Defines Novel Transcript Features.</title>
        <authorList>
            <person name="Ramaprasad A."/>
            <person name="Mourier T."/>
            <person name="Naeem R."/>
            <person name="Malas T.B."/>
            <person name="Moussa E."/>
            <person name="Panigrahi A."/>
            <person name="Vermont S.J."/>
            <person name="Otto T.D."/>
            <person name="Wastling J."/>
            <person name="Pain A."/>
        </authorList>
    </citation>
    <scope>NUCLEOTIDE SEQUENCE</scope>
    <source>
        <strain evidence="2">Liverpool</strain>
    </source>
</reference>
<accession>F0VHT1</accession>
<evidence type="ECO:0000313" key="1">
    <source>
        <dbReference type="EMBL" id="CBZ53292.1"/>
    </source>
</evidence>
<dbReference type="OrthoDB" id="330088at2759"/>
<dbReference type="AlphaFoldDB" id="F0VHT1"/>
<dbReference type="VEuPathDB" id="ToxoDB:NCLIV_030790"/>
<dbReference type="InParanoid" id="F0VHT1"/>
<keyword evidence="3" id="KW-1185">Reference proteome</keyword>
<dbReference type="EMBL" id="FR823390">
    <property type="protein sequence ID" value="CBZ53292.1"/>
    <property type="molecule type" value="Genomic_DNA"/>
</dbReference>